<keyword evidence="4" id="KW-1185">Reference proteome</keyword>
<feature type="transmembrane region" description="Helical" evidence="2">
    <location>
        <begin position="346"/>
        <end position="365"/>
    </location>
</feature>
<feature type="region of interest" description="Disordered" evidence="1">
    <location>
        <begin position="476"/>
        <end position="616"/>
    </location>
</feature>
<keyword evidence="2" id="KW-1133">Transmembrane helix</keyword>
<proteinExistence type="predicted"/>
<feature type="transmembrane region" description="Helical" evidence="2">
    <location>
        <begin position="157"/>
        <end position="177"/>
    </location>
</feature>
<feature type="transmembrane region" description="Helical" evidence="2">
    <location>
        <begin position="315"/>
        <end position="340"/>
    </location>
</feature>
<evidence type="ECO:0008006" key="5">
    <source>
        <dbReference type="Google" id="ProtNLM"/>
    </source>
</evidence>
<keyword evidence="3" id="KW-0614">Plasmid</keyword>
<dbReference type="EMBL" id="CP015597">
    <property type="protein sequence ID" value="ANE83413.1"/>
    <property type="molecule type" value="Genomic_DNA"/>
</dbReference>
<evidence type="ECO:0000313" key="3">
    <source>
        <dbReference type="EMBL" id="ANE83413.1"/>
    </source>
</evidence>
<keyword evidence="2" id="KW-0472">Membrane</keyword>
<evidence type="ECO:0000256" key="1">
    <source>
        <dbReference type="SAM" id="MobiDB-lite"/>
    </source>
</evidence>
<feature type="compositionally biased region" description="Gly residues" evidence="1">
    <location>
        <begin position="594"/>
        <end position="606"/>
    </location>
</feature>
<organism evidence="3 4">
    <name type="scientific">Mycobacterium adipatum</name>
    <dbReference type="NCBI Taxonomy" id="1682113"/>
    <lineage>
        <taxon>Bacteria</taxon>
        <taxon>Bacillati</taxon>
        <taxon>Actinomycetota</taxon>
        <taxon>Actinomycetes</taxon>
        <taxon>Mycobacteriales</taxon>
        <taxon>Mycobacteriaceae</taxon>
        <taxon>Mycobacterium</taxon>
    </lineage>
</organism>
<dbReference type="Proteomes" id="UP000077143">
    <property type="component" value="Plasmid pMYC1"/>
</dbReference>
<feature type="transmembrane region" description="Helical" evidence="2">
    <location>
        <begin position="377"/>
        <end position="400"/>
    </location>
</feature>
<dbReference type="AlphaFoldDB" id="A0A172UWJ7"/>
<feature type="transmembrane region" description="Helical" evidence="2">
    <location>
        <begin position="183"/>
        <end position="202"/>
    </location>
</feature>
<keyword evidence="2" id="KW-0812">Transmembrane</keyword>
<evidence type="ECO:0000256" key="2">
    <source>
        <dbReference type="SAM" id="Phobius"/>
    </source>
</evidence>
<protein>
    <recommendedName>
        <fullName evidence="5">TrbL/VirB6 plasmid conjugal transfer protein</fullName>
    </recommendedName>
</protein>
<reference evidence="3 4" key="1">
    <citation type="submission" date="2016-05" db="EMBL/GenBank/DDBJ databases">
        <title>Complete genome sequence of a phthalic acid esters degrading Mycobacterium sp. YC-RL4.</title>
        <authorList>
            <person name="Ren L."/>
            <person name="Fan S."/>
            <person name="Ruth N."/>
            <person name="Jia Y."/>
            <person name="Wang J."/>
            <person name="Qiao C."/>
        </authorList>
    </citation>
    <scope>NUCLEOTIDE SEQUENCE [LARGE SCALE GENOMIC DNA]</scope>
    <source>
        <strain evidence="3 4">YC-RL4</strain>
        <plasmid evidence="4">pmyc1</plasmid>
    </source>
</reference>
<feature type="compositionally biased region" description="Basic and acidic residues" evidence="1">
    <location>
        <begin position="571"/>
        <end position="581"/>
    </location>
</feature>
<dbReference type="KEGG" id="madi:A7U43_28250"/>
<name>A0A172UWJ7_9MYCO</name>
<evidence type="ECO:0000313" key="4">
    <source>
        <dbReference type="Proteomes" id="UP000077143"/>
    </source>
</evidence>
<gene>
    <name evidence="3" type="ORF">A7U43_28250</name>
</gene>
<feature type="transmembrane region" description="Helical" evidence="2">
    <location>
        <begin position="412"/>
        <end position="432"/>
    </location>
</feature>
<feature type="compositionally biased region" description="Low complexity" evidence="1">
    <location>
        <begin position="524"/>
        <end position="555"/>
    </location>
</feature>
<dbReference type="RefSeq" id="WP_068004139.1">
    <property type="nucleotide sequence ID" value="NZ_CP015597.1"/>
</dbReference>
<dbReference type="OrthoDB" id="4493164at2"/>
<geneLocation type="plasmid" evidence="4">
    <name>pmyc1</name>
</geneLocation>
<sequence>MTLSRLADPDRLDNAHRWIRGWTPAAPLRWCGRHRSITAALAGALALLIIGTATAWADPGTGNSSDAGNLLISWMGIKDSDGVPVAKYTLTLNEGGWDDPASTMFAKVASISYEIYLCITATALWLIKFVLDFQWMSLFTIPFQTIGRGVTDAMDRFGLAATALAVLAIVVVCTVLVGRTAKAFSNIAMGMLMIGVAATIFANPLSELVGPDGLLAKGRDTGLEIATSVSDGSLSKQGDGANIDQMVSRLADRFLRSPTQMINFGTVADSISRKCREAWSAGINNERGDKLKDDIKGCDSDKGEAMHQKSMGNPAAIMVPLSICGLLAAFLVAFACYFVWHVVKAAVQAMLYAALAPPAFAIGVIPGGPQTFAWKTVLDCAMAYAAMVIYTAAFGAYNVILDQVFKESTNAIQSLFMTALVLAFGFAVFGPLRRMFDRQRDTMAARLGGGGAMGGRGRGFMHKAADMSRIRQELGDQFGWGRGGRGGSSQRDPGRIEPETDSSSSSGGGGDGGGGAGPDGGGPSDPVSVGDPASGAPDTSGSGAAGASSDAEATGDTGRRRAPEPQPAGASEDRSRARDTLDAAVRIYRASRGDVGGAGGGSGAAGPGRHALSEAA</sequence>
<feature type="transmembrane region" description="Helical" evidence="2">
    <location>
        <begin position="113"/>
        <end position="131"/>
    </location>
</feature>
<accession>A0A172UWJ7</accession>
<feature type="compositionally biased region" description="Gly residues" evidence="1">
    <location>
        <begin position="506"/>
        <end position="523"/>
    </location>
</feature>
<feature type="compositionally biased region" description="Gly residues" evidence="1">
    <location>
        <begin position="478"/>
        <end position="487"/>
    </location>
</feature>